<accession>A0A6C0KJK0</accession>
<proteinExistence type="predicted"/>
<reference evidence="1" key="1">
    <citation type="journal article" date="2020" name="Nature">
        <title>Giant virus diversity and host interactions through global metagenomics.</title>
        <authorList>
            <person name="Schulz F."/>
            <person name="Roux S."/>
            <person name="Paez-Espino D."/>
            <person name="Jungbluth S."/>
            <person name="Walsh D.A."/>
            <person name="Denef V.J."/>
            <person name="McMahon K.D."/>
            <person name="Konstantinidis K.T."/>
            <person name="Eloe-Fadrosh E.A."/>
            <person name="Kyrpides N.C."/>
            <person name="Woyke T."/>
        </authorList>
    </citation>
    <scope>NUCLEOTIDE SEQUENCE</scope>
    <source>
        <strain evidence="1">GVMAG-S-3300012000-57</strain>
    </source>
</reference>
<sequence>MKPDAQYVWKILKSVNKYVKSMHVVTFLNGPD</sequence>
<protein>
    <submittedName>
        <fullName evidence="1">Uncharacterized protein</fullName>
    </submittedName>
</protein>
<organism evidence="1">
    <name type="scientific">viral metagenome</name>
    <dbReference type="NCBI Taxonomy" id="1070528"/>
    <lineage>
        <taxon>unclassified sequences</taxon>
        <taxon>metagenomes</taxon>
        <taxon>organismal metagenomes</taxon>
    </lineage>
</organism>
<dbReference type="EMBL" id="MN740908">
    <property type="protein sequence ID" value="QHU17463.1"/>
    <property type="molecule type" value="Genomic_DNA"/>
</dbReference>
<evidence type="ECO:0000313" key="1">
    <source>
        <dbReference type="EMBL" id="QHU17463.1"/>
    </source>
</evidence>
<name>A0A6C0KJK0_9ZZZZ</name>
<dbReference type="AlphaFoldDB" id="A0A6C0KJK0"/>